<gene>
    <name evidence="1" type="ORF">ACFOYY_42410</name>
</gene>
<dbReference type="EMBL" id="JBHSBC010000071">
    <property type="protein sequence ID" value="MFC3986844.1"/>
    <property type="molecule type" value="Genomic_DNA"/>
</dbReference>
<sequence>MAFSTMRFGQDSAFERYVLDEIAPALLITPGLQIVDYRDENRSSPRIHAVVAGAPVRAVAHVNGQPTDINITPMIFGAAWKVLDLVLDGIFSPTPMSIEGKCRNALTGNGPQRLPPFKSEVEAWRRIMRLYANTLDLRHSVVHRELIVHPDGRLEASSDPTKPRTSPTIITRDELGYFCRVVQGFAEALINGSLTARERANLLFLLDQLQTHHGLGALPGREITRLVLVMAKPQMTEDGLSFDARPVLKLVREKWPTAGIDLLLRLPDGTVLGGELEQAPTDRATVIHAQRPPKWMEALPATEWSQWDRLGAG</sequence>
<keyword evidence="2" id="KW-1185">Reference proteome</keyword>
<dbReference type="RefSeq" id="WP_386197188.1">
    <property type="nucleotide sequence ID" value="NZ_JBHSBC010000071.1"/>
</dbReference>
<proteinExistence type="predicted"/>
<evidence type="ECO:0000313" key="2">
    <source>
        <dbReference type="Proteomes" id="UP001595698"/>
    </source>
</evidence>
<comment type="caution">
    <text evidence="1">The sequence shown here is derived from an EMBL/GenBank/DDBJ whole genome shotgun (WGS) entry which is preliminary data.</text>
</comment>
<evidence type="ECO:0000313" key="1">
    <source>
        <dbReference type="EMBL" id="MFC3986844.1"/>
    </source>
</evidence>
<organism evidence="1 2">
    <name type="scientific">Streptosporangium jomthongense</name>
    <dbReference type="NCBI Taxonomy" id="1193683"/>
    <lineage>
        <taxon>Bacteria</taxon>
        <taxon>Bacillati</taxon>
        <taxon>Actinomycetota</taxon>
        <taxon>Actinomycetes</taxon>
        <taxon>Streptosporangiales</taxon>
        <taxon>Streptosporangiaceae</taxon>
        <taxon>Streptosporangium</taxon>
    </lineage>
</organism>
<reference evidence="2" key="1">
    <citation type="journal article" date="2019" name="Int. J. Syst. Evol. Microbiol.">
        <title>The Global Catalogue of Microorganisms (GCM) 10K type strain sequencing project: providing services to taxonomists for standard genome sequencing and annotation.</title>
        <authorList>
            <consortium name="The Broad Institute Genomics Platform"/>
            <consortium name="The Broad Institute Genome Sequencing Center for Infectious Disease"/>
            <person name="Wu L."/>
            <person name="Ma J."/>
        </authorList>
    </citation>
    <scope>NUCLEOTIDE SEQUENCE [LARGE SCALE GENOMIC DNA]</scope>
    <source>
        <strain evidence="2">TBRC 7912</strain>
    </source>
</reference>
<name>A0ABV8FEQ4_9ACTN</name>
<dbReference type="Proteomes" id="UP001595698">
    <property type="component" value="Unassembled WGS sequence"/>
</dbReference>
<accession>A0ABV8FEQ4</accession>
<protein>
    <submittedName>
        <fullName evidence="1">Uncharacterized protein</fullName>
    </submittedName>
</protein>